<feature type="region of interest" description="Disordered" evidence="1">
    <location>
        <begin position="1"/>
        <end position="25"/>
    </location>
</feature>
<reference evidence="2" key="1">
    <citation type="journal article" date="2022" name="bioRxiv">
        <title>Sequencing and chromosome-scale assembly of the giantPleurodeles waltlgenome.</title>
        <authorList>
            <person name="Brown T."/>
            <person name="Elewa A."/>
            <person name="Iarovenko S."/>
            <person name="Subramanian E."/>
            <person name="Araus A.J."/>
            <person name="Petzold A."/>
            <person name="Susuki M."/>
            <person name="Suzuki K.-i.T."/>
            <person name="Hayashi T."/>
            <person name="Toyoda A."/>
            <person name="Oliveira C."/>
            <person name="Osipova E."/>
            <person name="Leigh N.D."/>
            <person name="Simon A."/>
            <person name="Yun M.H."/>
        </authorList>
    </citation>
    <scope>NUCLEOTIDE SEQUENCE</scope>
    <source>
        <strain evidence="2">20211129_DDA</strain>
        <tissue evidence="2">Liver</tissue>
    </source>
</reference>
<accession>A0AAV7MR65</accession>
<evidence type="ECO:0000313" key="2">
    <source>
        <dbReference type="EMBL" id="KAJ1103468.1"/>
    </source>
</evidence>
<name>A0AAV7MR65_PLEWA</name>
<proteinExistence type="predicted"/>
<dbReference type="EMBL" id="JANPWB010000013">
    <property type="protein sequence ID" value="KAJ1103468.1"/>
    <property type="molecule type" value="Genomic_DNA"/>
</dbReference>
<organism evidence="2 3">
    <name type="scientific">Pleurodeles waltl</name>
    <name type="common">Iberian ribbed newt</name>
    <dbReference type="NCBI Taxonomy" id="8319"/>
    <lineage>
        <taxon>Eukaryota</taxon>
        <taxon>Metazoa</taxon>
        <taxon>Chordata</taxon>
        <taxon>Craniata</taxon>
        <taxon>Vertebrata</taxon>
        <taxon>Euteleostomi</taxon>
        <taxon>Amphibia</taxon>
        <taxon>Batrachia</taxon>
        <taxon>Caudata</taxon>
        <taxon>Salamandroidea</taxon>
        <taxon>Salamandridae</taxon>
        <taxon>Pleurodelinae</taxon>
        <taxon>Pleurodeles</taxon>
    </lineage>
</organism>
<comment type="caution">
    <text evidence="2">The sequence shown here is derived from an EMBL/GenBank/DDBJ whole genome shotgun (WGS) entry which is preliminary data.</text>
</comment>
<gene>
    <name evidence="2" type="ORF">NDU88_000891</name>
</gene>
<dbReference type="Proteomes" id="UP001066276">
    <property type="component" value="Chromosome 9"/>
</dbReference>
<evidence type="ECO:0000256" key="1">
    <source>
        <dbReference type="SAM" id="MobiDB-lite"/>
    </source>
</evidence>
<protein>
    <submittedName>
        <fullName evidence="2">Uncharacterized protein</fullName>
    </submittedName>
</protein>
<sequence>MALTSAPPLVAPVARSVPGPAPRRPRHAVFRRRNAQLRAFNKWNAQTLGVPRQIVPCSQTRWADTSGLRAEEIPTREAWAPLRSTDRTPELATFLSLPFSPSLPGPLSSSAFASAARSG</sequence>
<feature type="region of interest" description="Disordered" evidence="1">
    <location>
        <begin position="100"/>
        <end position="119"/>
    </location>
</feature>
<keyword evidence="3" id="KW-1185">Reference proteome</keyword>
<dbReference type="AlphaFoldDB" id="A0AAV7MR65"/>
<evidence type="ECO:0000313" key="3">
    <source>
        <dbReference type="Proteomes" id="UP001066276"/>
    </source>
</evidence>